<protein>
    <recommendedName>
        <fullName evidence="3">SPRY domain-containing protein</fullName>
    </recommendedName>
</protein>
<dbReference type="OrthoDB" id="258495at2759"/>
<organism evidence="1 2">
    <name type="scientific">Meloidogyne graminicola</name>
    <dbReference type="NCBI Taxonomy" id="189291"/>
    <lineage>
        <taxon>Eukaryota</taxon>
        <taxon>Metazoa</taxon>
        <taxon>Ecdysozoa</taxon>
        <taxon>Nematoda</taxon>
        <taxon>Chromadorea</taxon>
        <taxon>Rhabditida</taxon>
        <taxon>Tylenchina</taxon>
        <taxon>Tylenchomorpha</taxon>
        <taxon>Tylenchoidea</taxon>
        <taxon>Meloidogynidae</taxon>
        <taxon>Meloidogyninae</taxon>
        <taxon>Meloidogyne</taxon>
    </lineage>
</organism>
<dbReference type="InterPro" id="IPR043136">
    <property type="entry name" value="B30.2/SPRY_sf"/>
</dbReference>
<proteinExistence type="predicted"/>
<evidence type="ECO:0000313" key="2">
    <source>
        <dbReference type="Proteomes" id="UP000605970"/>
    </source>
</evidence>
<reference evidence="1" key="1">
    <citation type="journal article" date="2020" name="Ecol. Evol.">
        <title>Genome structure and content of the rice root-knot nematode (Meloidogyne graminicola).</title>
        <authorList>
            <person name="Phan N.T."/>
            <person name="Danchin E.G.J."/>
            <person name="Klopp C."/>
            <person name="Perfus-Barbeoch L."/>
            <person name="Kozlowski D.K."/>
            <person name="Koutsovoulos G.D."/>
            <person name="Lopez-Roques C."/>
            <person name="Bouchez O."/>
            <person name="Zahm M."/>
            <person name="Besnard G."/>
            <person name="Bellafiore S."/>
        </authorList>
    </citation>
    <scope>NUCLEOTIDE SEQUENCE</scope>
    <source>
        <strain evidence="1">VN-18</strain>
    </source>
</reference>
<dbReference type="Proteomes" id="UP000605970">
    <property type="component" value="Unassembled WGS sequence"/>
</dbReference>
<evidence type="ECO:0000313" key="1">
    <source>
        <dbReference type="EMBL" id="KAF7640106.1"/>
    </source>
</evidence>
<sequence>MGSINSVCSETNQDLHKKVELNDEVKQLKEEKTVSFIYVSNKWKFIYDEWNCCENKCINTNKPNAFCINGNGFIQIKNDIIIKYINCKDENENKFIKSNENLEFKHCSSNCISFSLFYYEVTFQFEKNEWMAIGLQNKNFFISLWPKQESIYFLFENNVLGINLPSFSFKNGDNIGCGVVYPPPEMIKKLPYIFFTFNGKQIGNN</sequence>
<name>A0A8T0A472_9BILA</name>
<dbReference type="Gene3D" id="2.60.120.920">
    <property type="match status" value="1"/>
</dbReference>
<evidence type="ECO:0008006" key="3">
    <source>
        <dbReference type="Google" id="ProtNLM"/>
    </source>
</evidence>
<dbReference type="AlphaFoldDB" id="A0A8T0A472"/>
<accession>A0A8T0A472</accession>
<keyword evidence="2" id="KW-1185">Reference proteome</keyword>
<gene>
    <name evidence="1" type="ORF">Mgra_00000552</name>
</gene>
<comment type="caution">
    <text evidence="1">The sequence shown here is derived from an EMBL/GenBank/DDBJ whole genome shotgun (WGS) entry which is preliminary data.</text>
</comment>
<dbReference type="EMBL" id="JABEBT010000002">
    <property type="protein sequence ID" value="KAF7640106.1"/>
    <property type="molecule type" value="Genomic_DNA"/>
</dbReference>